<organism evidence="1 2">
    <name type="scientific">Saccharopolyspora phatthalungensis</name>
    <dbReference type="NCBI Taxonomy" id="664693"/>
    <lineage>
        <taxon>Bacteria</taxon>
        <taxon>Bacillati</taxon>
        <taxon>Actinomycetota</taxon>
        <taxon>Actinomycetes</taxon>
        <taxon>Pseudonocardiales</taxon>
        <taxon>Pseudonocardiaceae</taxon>
        <taxon>Saccharopolyspora</taxon>
    </lineage>
</organism>
<proteinExistence type="predicted"/>
<evidence type="ECO:0000313" key="1">
    <source>
        <dbReference type="EMBL" id="MBB5154987.1"/>
    </source>
</evidence>
<keyword evidence="2" id="KW-1185">Reference proteome</keyword>
<gene>
    <name evidence="1" type="ORF">BJ970_002521</name>
</gene>
<name>A0A840Q4T1_9PSEU</name>
<dbReference type="AlphaFoldDB" id="A0A840Q4T1"/>
<reference evidence="1 2" key="1">
    <citation type="submission" date="2020-08" db="EMBL/GenBank/DDBJ databases">
        <title>Sequencing the genomes of 1000 actinobacteria strains.</title>
        <authorList>
            <person name="Klenk H.-P."/>
        </authorList>
    </citation>
    <scope>NUCLEOTIDE SEQUENCE [LARGE SCALE GENOMIC DNA]</scope>
    <source>
        <strain evidence="1 2">DSM 45584</strain>
    </source>
</reference>
<protein>
    <recommendedName>
        <fullName evidence="3">Holliday junction resolvase</fullName>
    </recommendedName>
</protein>
<evidence type="ECO:0008006" key="3">
    <source>
        <dbReference type="Google" id="ProtNLM"/>
    </source>
</evidence>
<comment type="caution">
    <text evidence="1">The sequence shown here is derived from an EMBL/GenBank/DDBJ whole genome shotgun (WGS) entry which is preliminary data.</text>
</comment>
<dbReference type="RefSeq" id="WP_184726409.1">
    <property type="nucleotide sequence ID" value="NZ_JACHIW010000001.1"/>
</dbReference>
<dbReference type="EMBL" id="JACHIW010000001">
    <property type="protein sequence ID" value="MBB5154987.1"/>
    <property type="molecule type" value="Genomic_DNA"/>
</dbReference>
<sequence length="170" mass="18744">MSRRIKARTRAEIGRANRDKGIRAERDVGRYLRVHGWPEAERKSDNGWRSSDRESADLGDIRGTPRLVWQVKARSDLSTLDITRILAQATEQAVAAGADYGMVVQRRDGKSDPGTWWVWLPVGDLASLVAAGHENWPAVLDRALQAPARLELADLVPLLHAAGYGEAEAA</sequence>
<evidence type="ECO:0000313" key="2">
    <source>
        <dbReference type="Proteomes" id="UP000584374"/>
    </source>
</evidence>
<accession>A0A840Q4T1</accession>
<dbReference type="Proteomes" id="UP000584374">
    <property type="component" value="Unassembled WGS sequence"/>
</dbReference>